<dbReference type="Proteomes" id="UP000683493">
    <property type="component" value="Chromosome"/>
</dbReference>
<keyword evidence="1" id="KW-0812">Transmembrane</keyword>
<sequence length="205" mass="21590">MQILGCERGAALITALMLTVLSLVIALSLLTLVSTGTQVSASQKRYRSSLTAAQGGLELFTGEIMPRLFQGVDAATLQGEYAVIDLHISGDDCLKQKLFLSSGAWNKCSAARSSADAASSPDLSFRLAGVPPAKGFSISTKIVDTVPGNTDRSGFDLLDAGGAVAAQDEVVRPQHVPVMYNLAVQGAREEPSAREKARLSVLYAY</sequence>
<organism evidence="2 3">
    <name type="scientific">Geomonas diazotrophica</name>
    <dbReference type="NCBI Taxonomy" id="2843197"/>
    <lineage>
        <taxon>Bacteria</taxon>
        <taxon>Pseudomonadati</taxon>
        <taxon>Thermodesulfobacteriota</taxon>
        <taxon>Desulfuromonadia</taxon>
        <taxon>Geobacterales</taxon>
        <taxon>Geobacteraceae</taxon>
        <taxon>Geomonas</taxon>
    </lineage>
</organism>
<keyword evidence="1" id="KW-0472">Membrane</keyword>
<evidence type="ECO:0000313" key="2">
    <source>
        <dbReference type="EMBL" id="QWV96038.1"/>
    </source>
</evidence>
<reference evidence="2 3" key="1">
    <citation type="submission" date="2021-06" db="EMBL/GenBank/DDBJ databases">
        <title>Gemonas diversity in paddy soil.</title>
        <authorList>
            <person name="Liu G."/>
        </authorList>
    </citation>
    <scope>NUCLEOTIDE SEQUENCE [LARGE SCALE GENOMIC DNA]</scope>
    <source>
        <strain evidence="2 3">RG29</strain>
    </source>
</reference>
<gene>
    <name evidence="2" type="ORF">KP005_11655</name>
</gene>
<keyword evidence="1" id="KW-1133">Transmembrane helix</keyword>
<proteinExistence type="predicted"/>
<evidence type="ECO:0000313" key="3">
    <source>
        <dbReference type="Proteomes" id="UP000683493"/>
    </source>
</evidence>
<accession>A0ABX8JC86</accession>
<protein>
    <submittedName>
        <fullName evidence="2">Pilus assembly protein PilX</fullName>
    </submittedName>
</protein>
<keyword evidence="3" id="KW-1185">Reference proteome</keyword>
<dbReference type="EMBL" id="CP076724">
    <property type="protein sequence ID" value="QWV96038.1"/>
    <property type="molecule type" value="Genomic_DNA"/>
</dbReference>
<name>A0ABX8JC86_9BACT</name>
<evidence type="ECO:0000256" key="1">
    <source>
        <dbReference type="SAM" id="Phobius"/>
    </source>
</evidence>
<feature type="transmembrane region" description="Helical" evidence="1">
    <location>
        <begin position="12"/>
        <end position="33"/>
    </location>
</feature>